<reference evidence="9 10" key="1">
    <citation type="submission" date="2021-06" db="EMBL/GenBank/DDBJ databases">
        <title>Chromosome-level genome assembly of the red-tail catfish (Hemibagrus wyckioides).</title>
        <authorList>
            <person name="Shao F."/>
        </authorList>
    </citation>
    <scope>NUCLEOTIDE SEQUENCE [LARGE SCALE GENOMIC DNA]</scope>
    <source>
        <strain evidence="9">EC202008001</strain>
        <tissue evidence="9">Blood</tissue>
    </source>
</reference>
<evidence type="ECO:0000256" key="8">
    <source>
        <dbReference type="RuleBase" id="RU361177"/>
    </source>
</evidence>
<evidence type="ECO:0000313" key="9">
    <source>
        <dbReference type="EMBL" id="KAG7316696.1"/>
    </source>
</evidence>
<evidence type="ECO:0000256" key="5">
    <source>
        <dbReference type="ARBA" id="ARBA00022857"/>
    </source>
</evidence>
<name>A0A9D3N5Y1_9TELE</name>
<evidence type="ECO:0000256" key="1">
    <source>
        <dbReference type="ARBA" id="ARBA00001974"/>
    </source>
</evidence>
<comment type="caution">
    <text evidence="9">The sequence shown here is derived from an EMBL/GenBank/DDBJ whole genome shotgun (WGS) entry which is preliminary data.</text>
</comment>
<dbReference type="InterPro" id="IPR020946">
    <property type="entry name" value="Flavin_mOase-like"/>
</dbReference>
<dbReference type="GO" id="GO:0004499">
    <property type="term" value="F:N,N-dimethylaniline monooxygenase activity"/>
    <property type="evidence" value="ECO:0007669"/>
    <property type="project" value="InterPro"/>
</dbReference>
<dbReference type="GO" id="GO:0050661">
    <property type="term" value="F:NADP binding"/>
    <property type="evidence" value="ECO:0007669"/>
    <property type="project" value="InterPro"/>
</dbReference>
<keyword evidence="3 8" id="KW-0285">Flavoprotein</keyword>
<dbReference type="OrthoDB" id="66881at2759"/>
<evidence type="ECO:0000313" key="10">
    <source>
        <dbReference type="Proteomes" id="UP000824219"/>
    </source>
</evidence>
<dbReference type="InterPro" id="IPR000960">
    <property type="entry name" value="Flavin_mOase"/>
</dbReference>
<keyword evidence="4 8" id="KW-0274">FAD</keyword>
<dbReference type="PIRSF" id="PIRSF000332">
    <property type="entry name" value="FMO"/>
    <property type="match status" value="1"/>
</dbReference>
<organism evidence="9 10">
    <name type="scientific">Hemibagrus wyckioides</name>
    <dbReference type="NCBI Taxonomy" id="337641"/>
    <lineage>
        <taxon>Eukaryota</taxon>
        <taxon>Metazoa</taxon>
        <taxon>Chordata</taxon>
        <taxon>Craniata</taxon>
        <taxon>Vertebrata</taxon>
        <taxon>Euteleostomi</taxon>
        <taxon>Actinopterygii</taxon>
        <taxon>Neopterygii</taxon>
        <taxon>Teleostei</taxon>
        <taxon>Ostariophysi</taxon>
        <taxon>Siluriformes</taxon>
        <taxon>Bagridae</taxon>
        <taxon>Hemibagrus</taxon>
    </lineage>
</organism>
<dbReference type="Gene3D" id="3.50.50.60">
    <property type="entry name" value="FAD/NAD(P)-binding domain"/>
    <property type="match status" value="2"/>
</dbReference>
<proteinExistence type="inferred from homology"/>
<dbReference type="EMBL" id="JAHKSW010000025">
    <property type="protein sequence ID" value="KAG7316696.1"/>
    <property type="molecule type" value="Genomic_DNA"/>
</dbReference>
<dbReference type="InterPro" id="IPR036188">
    <property type="entry name" value="FAD/NAD-bd_sf"/>
</dbReference>
<evidence type="ECO:0000256" key="3">
    <source>
        <dbReference type="ARBA" id="ARBA00022630"/>
    </source>
</evidence>
<evidence type="ECO:0000256" key="7">
    <source>
        <dbReference type="ARBA" id="ARBA00023033"/>
    </source>
</evidence>
<keyword evidence="7 8" id="KW-0503">Monooxygenase</keyword>
<dbReference type="GO" id="GO:0050660">
    <property type="term" value="F:flavin adenine dinucleotide binding"/>
    <property type="evidence" value="ECO:0007669"/>
    <property type="project" value="InterPro"/>
</dbReference>
<dbReference type="EC" id="1.-.-.-" evidence="8"/>
<dbReference type="FunFam" id="3.50.50.60:FF:000023">
    <property type="entry name" value="Dimethylaniline monooxygenase [N-oxide-forming]"/>
    <property type="match status" value="1"/>
</dbReference>
<dbReference type="PRINTS" id="PR00370">
    <property type="entry name" value="FMOXYGENASE"/>
</dbReference>
<keyword evidence="10" id="KW-1185">Reference proteome</keyword>
<dbReference type="InterPro" id="IPR050346">
    <property type="entry name" value="FMO-like"/>
</dbReference>
<dbReference type="PANTHER" id="PTHR23023">
    <property type="entry name" value="DIMETHYLANILINE MONOOXYGENASE"/>
    <property type="match status" value="1"/>
</dbReference>
<dbReference type="Proteomes" id="UP000824219">
    <property type="component" value="Linkage Group LG25"/>
</dbReference>
<gene>
    <name evidence="9" type="ORF">KOW79_020237</name>
</gene>
<dbReference type="FunFam" id="3.50.50.60:FF:000042">
    <property type="entry name" value="Dimethylaniline monooxygenase [N-oxide-forming]"/>
    <property type="match status" value="1"/>
</dbReference>
<comment type="cofactor">
    <cofactor evidence="1 8">
        <name>FAD</name>
        <dbReference type="ChEBI" id="CHEBI:57692"/>
    </cofactor>
</comment>
<protein>
    <recommendedName>
        <fullName evidence="8">Flavin-containing monooxygenase</fullName>
        <ecNumber evidence="8">1.-.-.-</ecNumber>
    </recommendedName>
</protein>
<evidence type="ECO:0000256" key="4">
    <source>
        <dbReference type="ARBA" id="ARBA00022827"/>
    </source>
</evidence>
<dbReference type="Pfam" id="PF00743">
    <property type="entry name" value="FMO-like"/>
    <property type="match status" value="1"/>
</dbReference>
<dbReference type="AlphaFoldDB" id="A0A9D3N5Y1"/>
<evidence type="ECO:0000256" key="6">
    <source>
        <dbReference type="ARBA" id="ARBA00023002"/>
    </source>
</evidence>
<accession>A0A9D3N5Y1</accession>
<keyword evidence="6 8" id="KW-0560">Oxidoreductase</keyword>
<keyword evidence="5" id="KW-0521">NADP</keyword>
<dbReference type="SUPFAM" id="SSF51905">
    <property type="entry name" value="FAD/NAD(P)-binding domain"/>
    <property type="match status" value="2"/>
</dbReference>
<evidence type="ECO:0000256" key="2">
    <source>
        <dbReference type="ARBA" id="ARBA00009183"/>
    </source>
</evidence>
<comment type="similarity">
    <text evidence="2 8">Belongs to the FMO family.</text>
</comment>
<sequence>MKQGLECRAGGHAIGVIVEQAMGLCAEDCPISARIHPTGLHRELKRIDTFPGKCSHSWEYKDPHSFHGKKVVVIGTGDSSGDIAVEISRVAEKTFLSVREGAWVVGRMSAGGLPLDMNIVTHLNALLLQVFPPALLNWAVERSYNQKYNHRLYGLQPRHRILSQRPVINDDLPGHILQGVLQVTPNVREFRGSTVVFDNEAVEEGIDAVVFCTGYKASFPFLLPSQNSDPVGKVSLYKRVFPLSLERPTLAFIGLINAKGPLMPVMEMQARWATRVFAGITEQEKKDANILTKST</sequence>